<keyword evidence="1" id="KW-0812">Transmembrane</keyword>
<proteinExistence type="predicted"/>
<evidence type="ECO:0000256" key="1">
    <source>
        <dbReference type="SAM" id="Phobius"/>
    </source>
</evidence>
<evidence type="ECO:0000313" key="3">
    <source>
        <dbReference type="Proteomes" id="UP000198415"/>
    </source>
</evidence>
<gene>
    <name evidence="2" type="ORF">SAMN06264365_13181</name>
</gene>
<sequence length="347" mass="35942">MSKRAWRGAGGASAVLVSVAVGVATNVATDSPTTGWVVGLVVLTAVAVVIQIGLVMVDNSESDLAAPSGDASGPVQAAAAAGKGRTYQAGGNIGLTGGHLALIVSVVGFVVVGGVSAVLIIMTPSADDQGTTPSPATGPTNSVPGSPFSVKVLTDPEIYVAPQDQINTVNSFLFPPGSLATVDKPGDACYAWHSWARNNNAADLESTNLAVNITALTSDVVQVLGGRLVATSLANPGGDIAECKQGAETIASFLDIDLDSKKLSFRYGGATPAPFNITIKPDEPETIYMQATTRKCYCSWFLDLDIAVAGKDFTYRVANNGKPFVTAPSDGDYRHYVYESDSWIRIK</sequence>
<protein>
    <submittedName>
        <fullName evidence="2">Uncharacterized protein</fullName>
    </submittedName>
</protein>
<keyword evidence="3" id="KW-1185">Reference proteome</keyword>
<dbReference type="AlphaFoldDB" id="A0A239J0E6"/>
<feature type="transmembrane region" description="Helical" evidence="1">
    <location>
        <begin position="34"/>
        <end position="57"/>
    </location>
</feature>
<keyword evidence="1" id="KW-1133">Transmembrane helix</keyword>
<dbReference type="EMBL" id="FZNR01000031">
    <property type="protein sequence ID" value="SNS98743.1"/>
    <property type="molecule type" value="Genomic_DNA"/>
</dbReference>
<evidence type="ECO:0000313" key="2">
    <source>
        <dbReference type="EMBL" id="SNS98743.1"/>
    </source>
</evidence>
<dbReference type="RefSeq" id="WP_143232881.1">
    <property type="nucleotide sequence ID" value="NZ_BOMU01000113.1"/>
</dbReference>
<name>A0A239J0E6_9ACTN</name>
<dbReference type="Proteomes" id="UP000198415">
    <property type="component" value="Unassembled WGS sequence"/>
</dbReference>
<organism evidence="2 3">
    <name type="scientific">Actinoplanes regularis</name>
    <dbReference type="NCBI Taxonomy" id="52697"/>
    <lineage>
        <taxon>Bacteria</taxon>
        <taxon>Bacillati</taxon>
        <taxon>Actinomycetota</taxon>
        <taxon>Actinomycetes</taxon>
        <taxon>Micromonosporales</taxon>
        <taxon>Micromonosporaceae</taxon>
        <taxon>Actinoplanes</taxon>
    </lineage>
</organism>
<keyword evidence="1" id="KW-0472">Membrane</keyword>
<feature type="transmembrane region" description="Helical" evidence="1">
    <location>
        <begin position="100"/>
        <end position="122"/>
    </location>
</feature>
<reference evidence="2 3" key="1">
    <citation type="submission" date="2017-06" db="EMBL/GenBank/DDBJ databases">
        <authorList>
            <person name="Kim H.J."/>
            <person name="Triplett B.A."/>
        </authorList>
    </citation>
    <scope>NUCLEOTIDE SEQUENCE [LARGE SCALE GENOMIC DNA]</scope>
    <source>
        <strain evidence="2 3">DSM 43151</strain>
    </source>
</reference>
<dbReference type="OrthoDB" id="3359627at2"/>
<accession>A0A239J0E6</accession>